<comment type="caution">
    <text evidence="1">The sequence shown here is derived from an EMBL/GenBank/DDBJ whole genome shotgun (WGS) entry which is preliminary data.</text>
</comment>
<protein>
    <submittedName>
        <fullName evidence="1">Carboxypeptidase-like regulatory domain-containing protein</fullName>
    </submittedName>
</protein>
<evidence type="ECO:0000313" key="2">
    <source>
        <dbReference type="Proteomes" id="UP001311730"/>
    </source>
</evidence>
<dbReference type="Proteomes" id="UP001311730">
    <property type="component" value="Unassembled WGS sequence"/>
</dbReference>
<keyword evidence="2" id="KW-1185">Reference proteome</keyword>
<reference evidence="1 2" key="1">
    <citation type="submission" date="2023-12" db="EMBL/GenBank/DDBJ databases">
        <title>Genomic sequences of Capnocytophaga and Parvimonas strains.</title>
        <authorList>
            <person name="Watt R.M."/>
            <person name="Wang M."/>
            <person name="Yang T."/>
            <person name="Tong W.M."/>
        </authorList>
    </citation>
    <scope>NUCLEOTIDE SEQUENCE [LARGE SCALE GENOMIC DNA]</scope>
    <source>
        <strain evidence="1 2">CCUG 13096</strain>
    </source>
</reference>
<evidence type="ECO:0000313" key="1">
    <source>
        <dbReference type="EMBL" id="MEB3075955.1"/>
    </source>
</evidence>
<name>A0ABU5ZAG8_9FLAO</name>
<organism evidence="1 2">
    <name type="scientific">Capnocytophaga gingivalis</name>
    <dbReference type="NCBI Taxonomy" id="1017"/>
    <lineage>
        <taxon>Bacteria</taxon>
        <taxon>Pseudomonadati</taxon>
        <taxon>Bacteroidota</taxon>
        <taxon>Flavobacteriia</taxon>
        <taxon>Flavobacteriales</taxon>
        <taxon>Flavobacteriaceae</taxon>
        <taxon>Capnocytophaga</taxon>
    </lineage>
</organism>
<accession>A0ABU5ZAG8</accession>
<gene>
    <name evidence="1" type="ORF">VJJ08_11715</name>
</gene>
<dbReference type="SUPFAM" id="SSF49464">
    <property type="entry name" value="Carboxypeptidase regulatory domain-like"/>
    <property type="match status" value="1"/>
</dbReference>
<dbReference type="Pfam" id="PF13715">
    <property type="entry name" value="CarbopepD_reg_2"/>
    <property type="match status" value="1"/>
</dbReference>
<dbReference type="EMBL" id="JAYKBW010000014">
    <property type="protein sequence ID" value="MEB3075955.1"/>
    <property type="molecule type" value="Genomic_DNA"/>
</dbReference>
<proteinExistence type="predicted"/>
<sequence>MKAIIIFFLLYLNHIYSQNKIFYIKTEEGEPIPYVNIGIQGTQKGLISNKDGSFSSDKLRGNPSDSLYFSHLSYKRKIVALKDLKNDIILQRSEINLPSFTFSAKRTKIYTLKHKGLPTLITMKILGKDIKGDNTKTEDTVSMELGDFITLTKNTILTHFEFNILKNTFDTCTLSIVFYKSNEAHNLFTPIVEKPIYIEVPYSRKKRIIAKEISVLAPKGIIWVGIQIVDIKGNKDAIFSIRTKATGGYIRSSDENIADKVPLGLGFPFSLKGYEYDSE</sequence>
<dbReference type="InterPro" id="IPR008969">
    <property type="entry name" value="CarboxyPept-like_regulatory"/>
</dbReference>
<dbReference type="RefSeq" id="WP_311458705.1">
    <property type="nucleotide sequence ID" value="NZ_JAYKBW010000014.1"/>
</dbReference>